<evidence type="ECO:0000256" key="6">
    <source>
        <dbReference type="ARBA" id="ARBA00023136"/>
    </source>
</evidence>
<dbReference type="InterPro" id="IPR023090">
    <property type="entry name" value="UPF0702_alpha/beta_dom_sf"/>
</dbReference>
<evidence type="ECO:0000259" key="8">
    <source>
        <dbReference type="Pfam" id="PF04239"/>
    </source>
</evidence>
<dbReference type="Pfam" id="PF04239">
    <property type="entry name" value="DUF421"/>
    <property type="match status" value="1"/>
</dbReference>
<dbReference type="PANTHER" id="PTHR34582">
    <property type="entry name" value="UPF0702 TRANSMEMBRANE PROTEIN YCAP"/>
    <property type="match status" value="1"/>
</dbReference>
<evidence type="ECO:0000256" key="1">
    <source>
        <dbReference type="ARBA" id="ARBA00004651"/>
    </source>
</evidence>
<protein>
    <submittedName>
        <fullName evidence="9">DUF421 domain-containing protein</fullName>
    </submittedName>
</protein>
<comment type="subcellular location">
    <subcellularLocation>
        <location evidence="1">Cell membrane</location>
        <topology evidence="1">Multi-pass membrane protein</topology>
    </subcellularLocation>
</comment>
<reference evidence="9 10" key="1">
    <citation type="submission" date="2018-11" db="EMBL/GenBank/DDBJ databases">
        <authorList>
            <person name="Zhou Z."/>
            <person name="Wang G."/>
        </authorList>
    </citation>
    <scope>NUCLEOTIDE SEQUENCE [LARGE SCALE GENOMIC DNA]</scope>
    <source>
        <strain evidence="9 10">KCTC42998</strain>
    </source>
</reference>
<keyword evidence="3" id="KW-1003">Cell membrane</keyword>
<dbReference type="AlphaFoldDB" id="A0A3P1CLL8"/>
<evidence type="ECO:0000256" key="3">
    <source>
        <dbReference type="ARBA" id="ARBA00022475"/>
    </source>
</evidence>
<dbReference type="Gene3D" id="3.30.240.20">
    <property type="entry name" value="bsu07140 like domains"/>
    <property type="match status" value="1"/>
</dbReference>
<accession>A0A3P1CLL8</accession>
<evidence type="ECO:0000313" key="10">
    <source>
        <dbReference type="Proteomes" id="UP000274271"/>
    </source>
</evidence>
<keyword evidence="5 7" id="KW-1133">Transmembrane helix</keyword>
<evidence type="ECO:0000256" key="7">
    <source>
        <dbReference type="SAM" id="Phobius"/>
    </source>
</evidence>
<comment type="similarity">
    <text evidence="2">Belongs to the UPF0702 family.</text>
</comment>
<keyword evidence="6 7" id="KW-0472">Membrane</keyword>
<evidence type="ECO:0000313" key="9">
    <source>
        <dbReference type="EMBL" id="RRB14207.1"/>
    </source>
</evidence>
<keyword evidence="10" id="KW-1185">Reference proteome</keyword>
<dbReference type="Proteomes" id="UP000274271">
    <property type="component" value="Unassembled WGS sequence"/>
</dbReference>
<dbReference type="EMBL" id="RQJP01000003">
    <property type="protein sequence ID" value="RRB14207.1"/>
    <property type="molecule type" value="Genomic_DNA"/>
</dbReference>
<dbReference type="GO" id="GO:0005886">
    <property type="term" value="C:plasma membrane"/>
    <property type="evidence" value="ECO:0007669"/>
    <property type="project" value="UniProtKB-SubCell"/>
</dbReference>
<feature type="transmembrane region" description="Helical" evidence="7">
    <location>
        <begin position="48"/>
        <end position="66"/>
    </location>
</feature>
<evidence type="ECO:0000256" key="5">
    <source>
        <dbReference type="ARBA" id="ARBA00022989"/>
    </source>
</evidence>
<dbReference type="PANTHER" id="PTHR34582:SF6">
    <property type="entry name" value="UPF0702 TRANSMEMBRANE PROTEIN YCAP"/>
    <property type="match status" value="1"/>
</dbReference>
<dbReference type="RefSeq" id="WP_124908099.1">
    <property type="nucleotide sequence ID" value="NZ_RQJP01000003.1"/>
</dbReference>
<feature type="transmembrane region" description="Helical" evidence="7">
    <location>
        <begin position="72"/>
        <end position="90"/>
    </location>
</feature>
<dbReference type="OrthoDB" id="6538282at2"/>
<feature type="transmembrane region" description="Helical" evidence="7">
    <location>
        <begin position="15"/>
        <end position="36"/>
    </location>
</feature>
<name>A0A3P1CLL8_9BACT</name>
<organism evidence="9 10">
    <name type="scientific">Larkinella knui</name>
    <dbReference type="NCBI Taxonomy" id="2025310"/>
    <lineage>
        <taxon>Bacteria</taxon>
        <taxon>Pseudomonadati</taxon>
        <taxon>Bacteroidota</taxon>
        <taxon>Cytophagia</taxon>
        <taxon>Cytophagales</taxon>
        <taxon>Spirosomataceae</taxon>
        <taxon>Larkinella</taxon>
    </lineage>
</organism>
<keyword evidence="4 7" id="KW-0812">Transmembrane</keyword>
<sequence length="228" mass="25737">MKFDFQSVFINDLDWSLALEIVVRTLIMFTIILVFLRLTGKKGIRQLSIFEVAIIIGMGSAAGDPMSNPDNAILPAFLVFVTILAFYRLITWFAAKNERFESILEGDPVYIIEDGVFSLVETSEQTYAKDEFFAEMRQQNIEHVGQVQTALLETNGNVSFFYFEEKDVRPGLPILPKVYQKRSSLVSVAGEYACTSCGQVEKLAPGRSGCKRCHKEEWVGAIKTIRRT</sequence>
<evidence type="ECO:0000256" key="2">
    <source>
        <dbReference type="ARBA" id="ARBA00006448"/>
    </source>
</evidence>
<evidence type="ECO:0000256" key="4">
    <source>
        <dbReference type="ARBA" id="ARBA00022692"/>
    </source>
</evidence>
<gene>
    <name evidence="9" type="ORF">EHT87_18405</name>
</gene>
<proteinExistence type="inferred from homology"/>
<comment type="caution">
    <text evidence="9">The sequence shown here is derived from an EMBL/GenBank/DDBJ whole genome shotgun (WGS) entry which is preliminary data.</text>
</comment>
<feature type="domain" description="YetF C-terminal" evidence="8">
    <location>
        <begin position="96"/>
        <end position="167"/>
    </location>
</feature>
<dbReference type="InterPro" id="IPR007353">
    <property type="entry name" value="DUF421"/>
</dbReference>